<dbReference type="Proteomes" id="UP001189429">
    <property type="component" value="Unassembled WGS sequence"/>
</dbReference>
<evidence type="ECO:0000313" key="1">
    <source>
        <dbReference type="EMBL" id="CAK0797721.1"/>
    </source>
</evidence>
<name>A0ABN9Q007_9DINO</name>
<organism evidence="1 2">
    <name type="scientific">Prorocentrum cordatum</name>
    <dbReference type="NCBI Taxonomy" id="2364126"/>
    <lineage>
        <taxon>Eukaryota</taxon>
        <taxon>Sar</taxon>
        <taxon>Alveolata</taxon>
        <taxon>Dinophyceae</taxon>
        <taxon>Prorocentrales</taxon>
        <taxon>Prorocentraceae</taxon>
        <taxon>Prorocentrum</taxon>
    </lineage>
</organism>
<protein>
    <recommendedName>
        <fullName evidence="3">Prolyl aminopeptidase</fullName>
    </recommendedName>
</protein>
<keyword evidence="2" id="KW-1185">Reference proteome</keyword>
<proteinExistence type="predicted"/>
<sequence length="146" mass="15965">MLNLIDALPGHITRGFAEQVVVEPFFNGKTAGQWFVDTALHWTMQSEPRVWTASILGALADSDRSYPDIFLPRVTARTLIIHGAGDKVFSLQDAEQVRRLLRTRSSIVRLAGEGHSPHWSTHGAARVAGLLGDLVEEPASTQGLLV</sequence>
<dbReference type="Gene3D" id="3.40.50.1820">
    <property type="entry name" value="alpha/beta hydrolase"/>
    <property type="match status" value="1"/>
</dbReference>
<dbReference type="EMBL" id="CAUYUJ010001803">
    <property type="protein sequence ID" value="CAK0797721.1"/>
    <property type="molecule type" value="Genomic_DNA"/>
</dbReference>
<dbReference type="InterPro" id="IPR029058">
    <property type="entry name" value="AB_hydrolase_fold"/>
</dbReference>
<gene>
    <name evidence="1" type="ORF">PCOR1329_LOCUS6724</name>
</gene>
<dbReference type="SUPFAM" id="SSF53474">
    <property type="entry name" value="alpha/beta-Hydrolases"/>
    <property type="match status" value="1"/>
</dbReference>
<comment type="caution">
    <text evidence="1">The sequence shown here is derived from an EMBL/GenBank/DDBJ whole genome shotgun (WGS) entry which is preliminary data.</text>
</comment>
<evidence type="ECO:0008006" key="3">
    <source>
        <dbReference type="Google" id="ProtNLM"/>
    </source>
</evidence>
<accession>A0ABN9Q007</accession>
<reference evidence="1" key="1">
    <citation type="submission" date="2023-10" db="EMBL/GenBank/DDBJ databases">
        <authorList>
            <person name="Chen Y."/>
            <person name="Shah S."/>
            <person name="Dougan E. K."/>
            <person name="Thang M."/>
            <person name="Chan C."/>
        </authorList>
    </citation>
    <scope>NUCLEOTIDE SEQUENCE [LARGE SCALE GENOMIC DNA]</scope>
</reference>
<evidence type="ECO:0000313" key="2">
    <source>
        <dbReference type="Proteomes" id="UP001189429"/>
    </source>
</evidence>